<dbReference type="PANTHER" id="PTHR42885">
    <property type="entry name" value="HISTIDINOL-PHOSPHATE AMINOTRANSFERASE-RELATED"/>
    <property type="match status" value="1"/>
</dbReference>
<dbReference type="GO" id="GO:0004400">
    <property type="term" value="F:histidinol-phosphate transaminase activity"/>
    <property type="evidence" value="ECO:0007669"/>
    <property type="project" value="UniProtKB-UniRule"/>
</dbReference>
<evidence type="ECO:0000256" key="2">
    <source>
        <dbReference type="ARBA" id="ARBA00007970"/>
    </source>
</evidence>
<evidence type="ECO:0000256" key="7">
    <source>
        <dbReference type="ARBA" id="ARBA00022898"/>
    </source>
</evidence>
<dbReference type="InterPro" id="IPR005861">
    <property type="entry name" value="HisP_aminotrans"/>
</dbReference>
<evidence type="ECO:0000259" key="10">
    <source>
        <dbReference type="Pfam" id="PF00155"/>
    </source>
</evidence>
<dbReference type="InterPro" id="IPR015422">
    <property type="entry name" value="PyrdxlP-dep_Trfase_small"/>
</dbReference>
<proteinExistence type="inferred from homology"/>
<dbReference type="InterPro" id="IPR015424">
    <property type="entry name" value="PyrdxlP-dep_Trfase"/>
</dbReference>
<feature type="modified residue" description="N6-(pyridoxal phosphate)lysine" evidence="9">
    <location>
        <position position="216"/>
    </location>
</feature>
<keyword evidence="4 9" id="KW-0032">Aminotransferase</keyword>
<dbReference type="Proteomes" id="UP000238358">
    <property type="component" value="Chromosome"/>
</dbReference>
<dbReference type="Gene3D" id="3.90.1150.10">
    <property type="entry name" value="Aspartate Aminotransferase, domain 1"/>
    <property type="match status" value="1"/>
</dbReference>
<evidence type="ECO:0000313" key="12">
    <source>
        <dbReference type="Proteomes" id="UP000238358"/>
    </source>
</evidence>
<dbReference type="NCBIfam" id="TIGR01141">
    <property type="entry name" value="hisC"/>
    <property type="match status" value="1"/>
</dbReference>
<dbReference type="GO" id="GO:0030170">
    <property type="term" value="F:pyridoxal phosphate binding"/>
    <property type="evidence" value="ECO:0007669"/>
    <property type="project" value="InterPro"/>
</dbReference>
<comment type="similarity">
    <text evidence="2 9">Belongs to the class-II pyridoxal-phosphate-dependent aminotransferase family. Histidinol-phosphate aminotransferase subfamily.</text>
</comment>
<reference evidence="11 12" key="1">
    <citation type="journal article" date="2018" name="Genome Announc.">
        <title>Complete genomes of two Megasphaera elsdenii strains, NCIMB 702410 and ATCC 25940.</title>
        <authorList>
            <person name="Hatmaker E.A."/>
            <person name="O'Dell K."/>
            <person name="Riley L.A."/>
            <person name="Klingeman D.M."/>
            <person name="Guss A.M."/>
        </authorList>
    </citation>
    <scope>NUCLEOTIDE SEQUENCE [LARGE SCALE GENOMIC DNA]</scope>
    <source>
        <strain evidence="11 12">NCIMB702410</strain>
    </source>
</reference>
<dbReference type="RefSeq" id="WP_027894996.1">
    <property type="nucleotide sequence ID" value="NZ_CP027569.1"/>
</dbReference>
<evidence type="ECO:0000256" key="5">
    <source>
        <dbReference type="ARBA" id="ARBA00022605"/>
    </source>
</evidence>
<sequence>MNNNWLRNTIRSFEPYVVPEIKEHIVINANESPYNIFDFPQVKADFLERLAKTPSYHYPDPFAEELRAALAKYVGCQPQEVLVSNGGDEIISLIMNTFLNPGDTLLTHTPTFDIYGIDAEVLGAQVVTVSDLDGYRRDRDGLLTKVKELQPKVTVLCNPNNPTGELLPLDYVESLVQAADNIVVIDEAYLEFAGAPSIITKLSQYDNLIVIRTLSKAFGLAGCRVGYGVAQKEIIDALGLTKLVYNLNILSQNAALAAMDYADDILAHNIPPTLAARQYFMDALKDVPGLTVYPSSTNFVLVRVPDGPAMVKALHDADICVRSYKAANLKNCLRITITTDEVVRKVVAVMTEEAKKNA</sequence>
<evidence type="ECO:0000256" key="3">
    <source>
        <dbReference type="ARBA" id="ARBA00011738"/>
    </source>
</evidence>
<dbReference type="AlphaFoldDB" id="A0A2S0M5M3"/>
<keyword evidence="7 9" id="KW-0663">Pyridoxal phosphate</keyword>
<gene>
    <name evidence="9 11" type="primary">hisC</name>
    <name evidence="11" type="ORF">C6Y28_03380</name>
</gene>
<evidence type="ECO:0000256" key="6">
    <source>
        <dbReference type="ARBA" id="ARBA00022679"/>
    </source>
</evidence>
<name>A0A2S0M5M3_MEGEL</name>
<evidence type="ECO:0000313" key="11">
    <source>
        <dbReference type="EMBL" id="AVO26733.1"/>
    </source>
</evidence>
<dbReference type="Pfam" id="PF00155">
    <property type="entry name" value="Aminotran_1_2"/>
    <property type="match status" value="1"/>
</dbReference>
<comment type="pathway">
    <text evidence="9">Amino-acid biosynthesis; L-histidine biosynthesis; L-histidine from 5-phospho-alpha-D-ribose 1-diphosphate: step 7/9.</text>
</comment>
<evidence type="ECO:0000256" key="1">
    <source>
        <dbReference type="ARBA" id="ARBA00001933"/>
    </source>
</evidence>
<feature type="domain" description="Aminotransferase class I/classII large" evidence="10">
    <location>
        <begin position="27"/>
        <end position="348"/>
    </location>
</feature>
<dbReference type="UniPathway" id="UPA00031">
    <property type="reaction ID" value="UER00012"/>
</dbReference>
<dbReference type="HAMAP" id="MF_01023">
    <property type="entry name" value="HisC_aminotrans_2"/>
    <property type="match status" value="1"/>
</dbReference>
<accession>A0A2S0M5M3</accession>
<keyword evidence="8 9" id="KW-0368">Histidine biosynthesis</keyword>
<dbReference type="PROSITE" id="PS00599">
    <property type="entry name" value="AA_TRANSFER_CLASS_2"/>
    <property type="match status" value="1"/>
</dbReference>
<dbReference type="EMBL" id="CP027569">
    <property type="protein sequence ID" value="AVO26733.1"/>
    <property type="molecule type" value="Genomic_DNA"/>
</dbReference>
<comment type="subunit">
    <text evidence="3 9">Homodimer.</text>
</comment>
<evidence type="ECO:0000256" key="9">
    <source>
        <dbReference type="HAMAP-Rule" id="MF_01023"/>
    </source>
</evidence>
<comment type="cofactor">
    <cofactor evidence="1 9">
        <name>pyridoxal 5'-phosphate</name>
        <dbReference type="ChEBI" id="CHEBI:597326"/>
    </cofactor>
</comment>
<dbReference type="CDD" id="cd00609">
    <property type="entry name" value="AAT_like"/>
    <property type="match status" value="1"/>
</dbReference>
<dbReference type="InterPro" id="IPR015421">
    <property type="entry name" value="PyrdxlP-dep_Trfase_major"/>
</dbReference>
<comment type="catalytic activity">
    <reaction evidence="9">
        <text>L-histidinol phosphate + 2-oxoglutarate = 3-(imidazol-4-yl)-2-oxopropyl phosphate + L-glutamate</text>
        <dbReference type="Rhea" id="RHEA:23744"/>
        <dbReference type="ChEBI" id="CHEBI:16810"/>
        <dbReference type="ChEBI" id="CHEBI:29985"/>
        <dbReference type="ChEBI" id="CHEBI:57766"/>
        <dbReference type="ChEBI" id="CHEBI:57980"/>
        <dbReference type="EC" id="2.6.1.9"/>
    </reaction>
</comment>
<dbReference type="OrthoDB" id="9813612at2"/>
<protein>
    <recommendedName>
        <fullName evidence="9">Histidinol-phosphate aminotransferase</fullName>
        <ecNumber evidence="9">2.6.1.9</ecNumber>
    </recommendedName>
    <alternativeName>
        <fullName evidence="9">Imidazole acetol-phosphate transaminase</fullName>
    </alternativeName>
</protein>
<evidence type="ECO:0000256" key="4">
    <source>
        <dbReference type="ARBA" id="ARBA00022576"/>
    </source>
</evidence>
<keyword evidence="6 9" id="KW-0808">Transferase</keyword>
<keyword evidence="5 9" id="KW-0028">Amino-acid biosynthesis</keyword>
<dbReference type="GO" id="GO:0000105">
    <property type="term" value="P:L-histidine biosynthetic process"/>
    <property type="evidence" value="ECO:0007669"/>
    <property type="project" value="UniProtKB-UniRule"/>
</dbReference>
<dbReference type="EC" id="2.6.1.9" evidence="9"/>
<dbReference type="Gene3D" id="3.40.640.10">
    <property type="entry name" value="Type I PLP-dependent aspartate aminotransferase-like (Major domain)"/>
    <property type="match status" value="1"/>
</dbReference>
<dbReference type="SUPFAM" id="SSF53383">
    <property type="entry name" value="PLP-dependent transferases"/>
    <property type="match status" value="1"/>
</dbReference>
<evidence type="ECO:0000256" key="8">
    <source>
        <dbReference type="ARBA" id="ARBA00023102"/>
    </source>
</evidence>
<dbReference type="PANTHER" id="PTHR42885:SF2">
    <property type="entry name" value="HISTIDINOL-PHOSPHATE AMINOTRANSFERASE"/>
    <property type="match status" value="1"/>
</dbReference>
<dbReference type="InterPro" id="IPR004839">
    <property type="entry name" value="Aminotransferase_I/II_large"/>
</dbReference>
<dbReference type="InterPro" id="IPR001917">
    <property type="entry name" value="Aminotrans_II_pyridoxalP_BS"/>
</dbReference>
<organism evidence="11 12">
    <name type="scientific">Megasphaera elsdenii</name>
    <dbReference type="NCBI Taxonomy" id="907"/>
    <lineage>
        <taxon>Bacteria</taxon>
        <taxon>Bacillati</taxon>
        <taxon>Bacillota</taxon>
        <taxon>Negativicutes</taxon>
        <taxon>Veillonellales</taxon>
        <taxon>Veillonellaceae</taxon>
        <taxon>Megasphaera</taxon>
    </lineage>
</organism>